<keyword evidence="5" id="KW-1185">Reference proteome</keyword>
<dbReference type="Gene3D" id="3.40.50.300">
    <property type="entry name" value="P-loop containing nucleotide triphosphate hydrolases"/>
    <property type="match status" value="1"/>
</dbReference>
<evidence type="ECO:0000256" key="2">
    <source>
        <dbReference type="ARBA" id="ARBA00022840"/>
    </source>
</evidence>
<protein>
    <submittedName>
        <fullName evidence="4">AAA family ATPase</fullName>
    </submittedName>
</protein>
<dbReference type="InterPro" id="IPR051396">
    <property type="entry name" value="Bact_Antivir_Def_Nuclease"/>
</dbReference>
<evidence type="ECO:0000313" key="4">
    <source>
        <dbReference type="EMBL" id="MBM6672347.1"/>
    </source>
</evidence>
<dbReference type="GO" id="GO:0005524">
    <property type="term" value="F:ATP binding"/>
    <property type="evidence" value="ECO:0007669"/>
    <property type="project" value="UniProtKB-KW"/>
</dbReference>
<sequence length="634" mass="74192">MNKEKRLEIFRSIQKLGSIWGKADCVEMLESIWNLHLFTSEDPRFKDAYGDAVQHLRNNDDWDEEYTFLTRFGLLTSNDEVFHKFLNAVVSKNARSSKEEIERYVDTLNPLLRNEGIEYRLQDKREELPIYEIEELKDNVEEHPRDIAKNHISFYVNKTPSSFPALVLYSDLWDDYSRKTRFQLYYMQNVNVQSVEIGSVKIMHANEFVTKNVIPQCFFELSEEFCSVGQEVEYYKNIKEQFPENYKVILYALRDAAYFSIIADRYQHTISFQKSLLRYPDALKAFRDAHGIMEGIDMSNRYNFTLYAKRPYFDNVVNVDMSFGDLDGKDNLNRIKALIGENGSGKSSVLYSLAKALHDRDETVFENGKIPDFSKVIAISYSIFDKLFELTHKSSFNFVYCGLRNRDNELITEKDKKERFEISLEEIVYKERTSDYHSTLTEVVNEELLNEIFLSRENIDKRKFHGIISKMSSGQAMITSIITELYAHIRENSLILFDEPEVHLHANAVTELVRILFEICNEFNSACVVATHSAVVLQELLARNVIVLEQDKVTKERRTRLMNTETLGENLTTITEDVFGRSTIDKHYGYVIRQLVRKGKSMDDIEKILKSEELPMSLNLYMYIRRQMEIKADD</sequence>
<evidence type="ECO:0000313" key="5">
    <source>
        <dbReference type="Proteomes" id="UP000706891"/>
    </source>
</evidence>
<dbReference type="InterPro" id="IPR003959">
    <property type="entry name" value="ATPase_AAA_core"/>
</dbReference>
<dbReference type="RefSeq" id="WP_205102770.1">
    <property type="nucleotide sequence ID" value="NZ_JACJJG010000001.1"/>
</dbReference>
<dbReference type="InterPro" id="IPR003439">
    <property type="entry name" value="ABC_transporter-like_ATP-bd"/>
</dbReference>
<dbReference type="PROSITE" id="PS50893">
    <property type="entry name" value="ABC_TRANSPORTER_2"/>
    <property type="match status" value="1"/>
</dbReference>
<dbReference type="Pfam" id="PF13304">
    <property type="entry name" value="AAA_21"/>
    <property type="match status" value="1"/>
</dbReference>
<dbReference type="AlphaFoldDB" id="A0A938WNJ7"/>
<keyword evidence="1" id="KW-0547">Nucleotide-binding</keyword>
<keyword evidence="2" id="KW-0067">ATP-binding</keyword>
<dbReference type="SMART" id="SM00382">
    <property type="entry name" value="AAA"/>
    <property type="match status" value="1"/>
</dbReference>
<dbReference type="EMBL" id="JACJJG010000001">
    <property type="protein sequence ID" value="MBM6672347.1"/>
    <property type="molecule type" value="Genomic_DNA"/>
</dbReference>
<accession>A0A938WNJ7</accession>
<comment type="caution">
    <text evidence="4">The sequence shown here is derived from an EMBL/GenBank/DDBJ whole genome shotgun (WGS) entry which is preliminary data.</text>
</comment>
<dbReference type="InterPro" id="IPR003593">
    <property type="entry name" value="AAA+_ATPase"/>
</dbReference>
<dbReference type="SUPFAM" id="SSF52540">
    <property type="entry name" value="P-loop containing nucleoside triphosphate hydrolases"/>
    <property type="match status" value="1"/>
</dbReference>
<proteinExistence type="predicted"/>
<organism evidence="4 5">
    <name type="scientific">Marseilla massiliensis</name>
    <dbReference type="NCBI Taxonomy" id="1841864"/>
    <lineage>
        <taxon>Bacteria</taxon>
        <taxon>Pseudomonadati</taxon>
        <taxon>Bacteroidota</taxon>
        <taxon>Bacteroidia</taxon>
        <taxon>Bacteroidales</taxon>
        <taxon>Prevotellaceae</taxon>
        <taxon>Marseilla</taxon>
    </lineage>
</organism>
<dbReference type="CDD" id="cd00267">
    <property type="entry name" value="ABC_ATPase"/>
    <property type="match status" value="1"/>
</dbReference>
<dbReference type="InterPro" id="IPR041427">
    <property type="entry name" value="AbiJ-NTD3"/>
</dbReference>
<dbReference type="PANTHER" id="PTHR43581">
    <property type="entry name" value="ATP/GTP PHOSPHATASE"/>
    <property type="match status" value="1"/>
</dbReference>
<feature type="domain" description="ABC transporter" evidence="3">
    <location>
        <begin position="306"/>
        <end position="575"/>
    </location>
</feature>
<evidence type="ECO:0000259" key="3">
    <source>
        <dbReference type="PROSITE" id="PS50893"/>
    </source>
</evidence>
<dbReference type="InterPro" id="IPR027417">
    <property type="entry name" value="P-loop_NTPase"/>
</dbReference>
<dbReference type="Proteomes" id="UP000706891">
    <property type="component" value="Unassembled WGS sequence"/>
</dbReference>
<evidence type="ECO:0000256" key="1">
    <source>
        <dbReference type="ARBA" id="ARBA00022741"/>
    </source>
</evidence>
<dbReference type="PANTHER" id="PTHR43581:SF2">
    <property type="entry name" value="EXCINUCLEASE ATPASE SUBUNIT"/>
    <property type="match status" value="1"/>
</dbReference>
<gene>
    <name evidence="4" type="ORF">H6A34_00365</name>
</gene>
<reference evidence="4" key="2">
    <citation type="journal article" date="2021" name="Sci. Rep.">
        <title>The distribution of antibiotic resistance genes in chicken gut microbiota commensals.</title>
        <authorList>
            <person name="Juricova H."/>
            <person name="Matiasovicova J."/>
            <person name="Kubasova T."/>
            <person name="Cejkova D."/>
            <person name="Rychlik I."/>
        </authorList>
    </citation>
    <scope>NUCLEOTIDE SEQUENCE</scope>
    <source>
        <strain evidence="4">An824</strain>
    </source>
</reference>
<reference evidence="4" key="1">
    <citation type="submission" date="2020-08" db="EMBL/GenBank/DDBJ databases">
        <authorList>
            <person name="Cejkova D."/>
            <person name="Kubasova T."/>
            <person name="Jahodarova E."/>
            <person name="Rychlik I."/>
        </authorList>
    </citation>
    <scope>NUCLEOTIDE SEQUENCE</scope>
    <source>
        <strain evidence="4">An824</strain>
    </source>
</reference>
<dbReference type="GO" id="GO:0016887">
    <property type="term" value="F:ATP hydrolysis activity"/>
    <property type="evidence" value="ECO:0007669"/>
    <property type="project" value="InterPro"/>
</dbReference>
<dbReference type="Pfam" id="PF18860">
    <property type="entry name" value="AbiJ_NTD3"/>
    <property type="match status" value="1"/>
</dbReference>
<name>A0A938WNJ7_9BACT</name>